<reference evidence="2" key="1">
    <citation type="submission" date="2023-07" db="EMBL/GenBank/DDBJ databases">
        <authorList>
            <person name="Stuckert A."/>
        </authorList>
    </citation>
    <scope>NUCLEOTIDE SEQUENCE</scope>
</reference>
<dbReference type="InterPro" id="IPR058912">
    <property type="entry name" value="HTH_animal"/>
</dbReference>
<gene>
    <name evidence="2" type="ORF">RIMI_LOCUS7808278</name>
</gene>
<dbReference type="PANTHER" id="PTHR21301:SF12">
    <property type="match status" value="1"/>
</dbReference>
<proteinExistence type="predicted"/>
<evidence type="ECO:0000313" key="3">
    <source>
        <dbReference type="Proteomes" id="UP001176940"/>
    </source>
</evidence>
<sequence length="840" mass="95567">MNISYSIANADSSVDLSSKRTTPERCPCPLLPEDCKQEDPNVPQDYEGEDLTHINIAETYVRGDEPCKEEIPTYDYPGVYYGGQRMNFNPILQPACSQRSSQYSRRDSPSSLLQIGTLCNLKKDLERFYRTIRLKTHFGLNTYNTRTLTPPTGDDMPPALSITNLGLRNRSNFCPPRTYHATETFISKVDQEVDSLIHQRLGLFPPHSNLSSTEKQALSSLHTNTSIVVKPADKGGAIVVMNHTQYMSEIYRQLADTNTYDIIPRDPVTAISHKIKIVIDTYLTQHTIDQKTASFLINPHPVTLVFYVLPKIHKSLQNPPGRPIVASTNSVLSPLSVFLERILTPLVKPTRSFLLDTRHFLDIIKWLDKVPSNSTLVTLDVNSLYTSIQHTKSIEATRHLLCQSSISKDAIQFCLDLLTLVLYENYFLFEDTFYIQKCGTAMGSNVAPAYANAFMNHFEITHVFTNILFSQHVVCYHRYIDDIFLIWTGTSDTLLSFHSYLNSILPELQFTIHHDTNSVPFLDTMVLKDTNGDLSTDVYCKPTDCNSLLLYTSCHPRSLKNSLPRSQLNRVARIVSDPITLNDRLDNMTSKFQARCYPPKLLTVEKARILSPPSPRPPKNTRERIPFVHVFHPLVPKIHSIIRSHWPLLAKSYPTIPPFKEPVLMCNKRPPNIRNKLVRADIGSKRPTTTQRLLGTQRNGTFPCLNCAASSNVITSDTITYPRTGKSYPVCGFHTCDSNFVVYLIKYPCGLLYIGETTQHIRDRIASQKSTIRCGKNWLLLPDHFTKSRHTVAQLKFQVIEHVPRPRRGGDHIKLLSARETYWIYKFDTLTPKGLNREID</sequence>
<comment type="caution">
    <text evidence="2">The sequence shown here is derived from an EMBL/GenBank/DDBJ whole genome shotgun (WGS) entry which is preliminary data.</text>
</comment>
<dbReference type="PANTHER" id="PTHR21301">
    <property type="entry name" value="REVERSE TRANSCRIPTASE"/>
    <property type="match status" value="1"/>
</dbReference>
<dbReference type="Pfam" id="PF00078">
    <property type="entry name" value="RVT_1"/>
    <property type="match status" value="1"/>
</dbReference>
<protein>
    <recommendedName>
        <fullName evidence="1">Reverse transcriptase domain-containing protein</fullName>
    </recommendedName>
</protein>
<dbReference type="PROSITE" id="PS50878">
    <property type="entry name" value="RT_POL"/>
    <property type="match status" value="1"/>
</dbReference>
<evidence type="ECO:0000259" key="1">
    <source>
        <dbReference type="PROSITE" id="PS50878"/>
    </source>
</evidence>
<dbReference type="EMBL" id="CAUEEQ010015044">
    <property type="protein sequence ID" value="CAJ0938764.1"/>
    <property type="molecule type" value="Genomic_DNA"/>
</dbReference>
<dbReference type="Pfam" id="PF26215">
    <property type="entry name" value="HTH_animal"/>
    <property type="match status" value="1"/>
</dbReference>
<keyword evidence="3" id="KW-1185">Reference proteome</keyword>
<dbReference type="Proteomes" id="UP001176940">
    <property type="component" value="Unassembled WGS sequence"/>
</dbReference>
<name>A0ABN9LCU0_9NEOB</name>
<organism evidence="2 3">
    <name type="scientific">Ranitomeya imitator</name>
    <name type="common">mimic poison frog</name>
    <dbReference type="NCBI Taxonomy" id="111125"/>
    <lineage>
        <taxon>Eukaryota</taxon>
        <taxon>Metazoa</taxon>
        <taxon>Chordata</taxon>
        <taxon>Craniata</taxon>
        <taxon>Vertebrata</taxon>
        <taxon>Euteleostomi</taxon>
        <taxon>Amphibia</taxon>
        <taxon>Batrachia</taxon>
        <taxon>Anura</taxon>
        <taxon>Neobatrachia</taxon>
        <taxon>Hyloidea</taxon>
        <taxon>Dendrobatidae</taxon>
        <taxon>Dendrobatinae</taxon>
        <taxon>Ranitomeya</taxon>
    </lineage>
</organism>
<dbReference type="InterPro" id="IPR000477">
    <property type="entry name" value="RT_dom"/>
</dbReference>
<dbReference type="CDD" id="cd10442">
    <property type="entry name" value="GIY-YIG_PLEs"/>
    <property type="match status" value="1"/>
</dbReference>
<feature type="domain" description="Reverse transcriptase" evidence="1">
    <location>
        <begin position="290"/>
        <end position="538"/>
    </location>
</feature>
<accession>A0ABN9LCU0</accession>
<evidence type="ECO:0000313" key="2">
    <source>
        <dbReference type="EMBL" id="CAJ0938764.1"/>
    </source>
</evidence>